<accession>A0A086TDS9</accession>
<evidence type="ECO:0000256" key="2">
    <source>
        <dbReference type="SAM" id="Phobius"/>
    </source>
</evidence>
<dbReference type="HOGENOM" id="CLU_074131_0_0_1"/>
<keyword evidence="2" id="KW-0472">Membrane</keyword>
<comment type="caution">
    <text evidence="3">The sequence shown here is derived from an EMBL/GenBank/DDBJ whole genome shotgun (WGS) entry which is preliminary data.</text>
</comment>
<reference evidence="4" key="1">
    <citation type="journal article" date="2014" name="Genome Announc.">
        <title>Genome sequence and annotation of Acremonium chrysogenum, producer of the beta-lactam antibiotic cephalosporin C.</title>
        <authorList>
            <person name="Terfehr D."/>
            <person name="Dahlmann T.A."/>
            <person name="Specht T."/>
            <person name="Zadra I."/>
            <person name="Kuernsteiner H."/>
            <person name="Kueck U."/>
        </authorList>
    </citation>
    <scope>NUCLEOTIDE SEQUENCE [LARGE SCALE GENOMIC DNA]</scope>
    <source>
        <strain evidence="4">ATCC 11550 / CBS 779.69 / DSM 880 / IAM 14645 / JCM 23072 / IMI 49137</strain>
    </source>
</reference>
<dbReference type="AlphaFoldDB" id="A0A086TDS9"/>
<feature type="compositionally biased region" description="Basic and acidic residues" evidence="1">
    <location>
        <begin position="263"/>
        <end position="286"/>
    </location>
</feature>
<dbReference type="OrthoDB" id="4261061at2759"/>
<feature type="transmembrane region" description="Helical" evidence="2">
    <location>
        <begin position="222"/>
        <end position="242"/>
    </location>
</feature>
<keyword evidence="2" id="KW-1133">Transmembrane helix</keyword>
<dbReference type="STRING" id="857340.A0A086TDS9"/>
<proteinExistence type="predicted"/>
<evidence type="ECO:0000256" key="1">
    <source>
        <dbReference type="SAM" id="MobiDB-lite"/>
    </source>
</evidence>
<dbReference type="EMBL" id="JPKY01000009">
    <property type="protein sequence ID" value="KFH47511.1"/>
    <property type="molecule type" value="Genomic_DNA"/>
</dbReference>
<gene>
    <name evidence="3" type="ORF">ACRE_015990</name>
</gene>
<name>A0A086TDS9_HAPC1</name>
<evidence type="ECO:0000313" key="3">
    <source>
        <dbReference type="EMBL" id="KFH47511.1"/>
    </source>
</evidence>
<keyword evidence="4" id="KW-1185">Reference proteome</keyword>
<sequence length="305" mass="33965">MSETVAIVDGFSLLNRWLLYTNFMLAPAQFASGVCNNCPSNIGFLAYNWYTQVAWYRAAKAQEMHAISLVLVHVNQLFSLSYLGGVTSGNIYMGALLGLGTAGVIILNSVAAWTAWATNMHDGFGEYQFFFFGWRTLTKGWHTFILLWQISDSMLACVGIVAALAIPVALIGMDDKGIPWWVRYPAMPLGAAVMLFIGWPLILWTELIVQKNHIESETDWIAVWLFVAQVGTMVIPSCGLSFSCLWPSSRSDVVDDAPAAEPGQEKTSWRFWRKDGSDSPAEEPRPGQKQFWRFLRKDKSGSSDA</sequence>
<feature type="transmembrane region" description="Helical" evidence="2">
    <location>
        <begin position="91"/>
        <end position="117"/>
    </location>
</feature>
<organism evidence="3 4">
    <name type="scientific">Hapsidospora chrysogenum (strain ATCC 11550 / CBS 779.69 / DSM 880 / IAM 14645 / JCM 23072 / IMI 49137)</name>
    <name type="common">Acremonium chrysogenum</name>
    <dbReference type="NCBI Taxonomy" id="857340"/>
    <lineage>
        <taxon>Eukaryota</taxon>
        <taxon>Fungi</taxon>
        <taxon>Dikarya</taxon>
        <taxon>Ascomycota</taxon>
        <taxon>Pezizomycotina</taxon>
        <taxon>Sordariomycetes</taxon>
        <taxon>Hypocreomycetidae</taxon>
        <taxon>Hypocreales</taxon>
        <taxon>Bionectriaceae</taxon>
        <taxon>Hapsidospora</taxon>
    </lineage>
</organism>
<dbReference type="Proteomes" id="UP000029964">
    <property type="component" value="Unassembled WGS sequence"/>
</dbReference>
<keyword evidence="2" id="KW-0812">Transmembrane</keyword>
<feature type="transmembrane region" description="Helical" evidence="2">
    <location>
        <begin position="66"/>
        <end position="85"/>
    </location>
</feature>
<protein>
    <submittedName>
        <fullName evidence="3">Uncharacterized protein</fullName>
    </submittedName>
</protein>
<feature type="transmembrane region" description="Helical" evidence="2">
    <location>
        <begin position="153"/>
        <end position="172"/>
    </location>
</feature>
<feature type="transmembrane region" description="Helical" evidence="2">
    <location>
        <begin position="184"/>
        <end position="202"/>
    </location>
</feature>
<evidence type="ECO:0000313" key="4">
    <source>
        <dbReference type="Proteomes" id="UP000029964"/>
    </source>
</evidence>
<feature type="region of interest" description="Disordered" evidence="1">
    <location>
        <begin position="255"/>
        <end position="289"/>
    </location>
</feature>